<dbReference type="EMBL" id="JBHSBM010000017">
    <property type="protein sequence ID" value="MFC4059583.1"/>
    <property type="molecule type" value="Genomic_DNA"/>
</dbReference>
<gene>
    <name evidence="2" type="ORF">ACFOWE_14865</name>
</gene>
<feature type="region of interest" description="Disordered" evidence="1">
    <location>
        <begin position="155"/>
        <end position="185"/>
    </location>
</feature>
<dbReference type="RefSeq" id="WP_377287996.1">
    <property type="nucleotide sequence ID" value="NZ_JBHSBM010000017.1"/>
</dbReference>
<comment type="caution">
    <text evidence="2">The sequence shown here is derived from an EMBL/GenBank/DDBJ whole genome shotgun (WGS) entry which is preliminary data.</text>
</comment>
<keyword evidence="3" id="KW-1185">Reference proteome</keyword>
<protein>
    <recommendedName>
        <fullName evidence="4">Tat pathway signal sequence domain protein</fullName>
    </recommendedName>
</protein>
<evidence type="ECO:0000313" key="2">
    <source>
        <dbReference type="EMBL" id="MFC4059583.1"/>
    </source>
</evidence>
<name>A0ABV8I5V0_9ACTN</name>
<evidence type="ECO:0000313" key="3">
    <source>
        <dbReference type="Proteomes" id="UP001595850"/>
    </source>
</evidence>
<dbReference type="Proteomes" id="UP001595850">
    <property type="component" value="Unassembled WGS sequence"/>
</dbReference>
<sequence length="185" mass="19874">MRNPWNHIEGVPMEIFRKKAVATALGVVTAASMLTADAVAAETAPDVAKICGAGFRKVADREVVDYEPGSRVLGKVHLLHRKRTGEYCAVTVKSAAPGKPAAMRVGLGSITGTRFDMEEMAGRYKSHIGPLTKKMKMQPKVRCIRFSGTIQISGQGSVTNEGNYGPCPGGGTPKRKTVRRPPRGR</sequence>
<evidence type="ECO:0008006" key="4">
    <source>
        <dbReference type="Google" id="ProtNLM"/>
    </source>
</evidence>
<proteinExistence type="predicted"/>
<evidence type="ECO:0000256" key="1">
    <source>
        <dbReference type="SAM" id="MobiDB-lite"/>
    </source>
</evidence>
<organism evidence="2 3">
    <name type="scientific">Planomonospora corallina</name>
    <dbReference type="NCBI Taxonomy" id="1806052"/>
    <lineage>
        <taxon>Bacteria</taxon>
        <taxon>Bacillati</taxon>
        <taxon>Actinomycetota</taxon>
        <taxon>Actinomycetes</taxon>
        <taxon>Streptosporangiales</taxon>
        <taxon>Streptosporangiaceae</taxon>
        <taxon>Planomonospora</taxon>
    </lineage>
</organism>
<accession>A0ABV8I5V0</accession>
<reference evidence="3" key="1">
    <citation type="journal article" date="2019" name="Int. J. Syst. Evol. Microbiol.">
        <title>The Global Catalogue of Microorganisms (GCM) 10K type strain sequencing project: providing services to taxonomists for standard genome sequencing and annotation.</title>
        <authorList>
            <consortium name="The Broad Institute Genomics Platform"/>
            <consortium name="The Broad Institute Genome Sequencing Center for Infectious Disease"/>
            <person name="Wu L."/>
            <person name="Ma J."/>
        </authorList>
    </citation>
    <scope>NUCLEOTIDE SEQUENCE [LARGE SCALE GENOMIC DNA]</scope>
    <source>
        <strain evidence="3">TBRC 4489</strain>
    </source>
</reference>
<feature type="compositionally biased region" description="Basic residues" evidence="1">
    <location>
        <begin position="173"/>
        <end position="185"/>
    </location>
</feature>